<evidence type="ECO:0000256" key="13">
    <source>
        <dbReference type="SAM" id="Phobius"/>
    </source>
</evidence>
<evidence type="ECO:0000259" key="15">
    <source>
        <dbReference type="PROSITE" id="PS50885"/>
    </source>
</evidence>
<dbReference type="InterPro" id="IPR003594">
    <property type="entry name" value="HATPase_dom"/>
</dbReference>
<dbReference type="Pfam" id="PF02518">
    <property type="entry name" value="HATPase_c"/>
    <property type="match status" value="1"/>
</dbReference>
<keyword evidence="17" id="KW-1185">Reference proteome</keyword>
<dbReference type="Gene3D" id="1.10.287.130">
    <property type="match status" value="1"/>
</dbReference>
<dbReference type="InterPro" id="IPR004358">
    <property type="entry name" value="Sig_transdc_His_kin-like_C"/>
</dbReference>
<dbReference type="InterPro" id="IPR003661">
    <property type="entry name" value="HisK_dim/P_dom"/>
</dbReference>
<evidence type="ECO:0000256" key="1">
    <source>
        <dbReference type="ARBA" id="ARBA00000085"/>
    </source>
</evidence>
<gene>
    <name evidence="16" type="ORF">GW534_06075</name>
</gene>
<keyword evidence="10" id="KW-0902">Two-component regulatory system</keyword>
<keyword evidence="6" id="KW-0808">Transferase</keyword>
<evidence type="ECO:0000256" key="10">
    <source>
        <dbReference type="ARBA" id="ARBA00023012"/>
    </source>
</evidence>
<dbReference type="InterPro" id="IPR036097">
    <property type="entry name" value="HisK_dim/P_sf"/>
</dbReference>
<comment type="subcellular location">
    <subcellularLocation>
        <location evidence="2">Cell membrane</location>
        <topology evidence="2">Multi-pass membrane protein</topology>
    </subcellularLocation>
</comment>
<keyword evidence="13" id="KW-1133">Transmembrane helix</keyword>
<name>A0ABX0A5S8_9BACI</name>
<dbReference type="SMART" id="SM00388">
    <property type="entry name" value="HisKA"/>
    <property type="match status" value="1"/>
</dbReference>
<dbReference type="RefSeq" id="WP_161920171.1">
    <property type="nucleotide sequence ID" value="NZ_JAACYS010000019.1"/>
</dbReference>
<evidence type="ECO:0000256" key="11">
    <source>
        <dbReference type="ARBA" id="ARBA00023136"/>
    </source>
</evidence>
<dbReference type="PANTHER" id="PTHR43711">
    <property type="entry name" value="TWO-COMPONENT HISTIDINE KINASE"/>
    <property type="match status" value="1"/>
</dbReference>
<protein>
    <recommendedName>
        <fullName evidence="3">histidine kinase</fullName>
        <ecNumber evidence="3">2.7.13.3</ecNumber>
    </recommendedName>
</protein>
<dbReference type="Pfam" id="PF00672">
    <property type="entry name" value="HAMP"/>
    <property type="match status" value="1"/>
</dbReference>
<reference evidence="16 17" key="1">
    <citation type="submission" date="2020-01" db="EMBL/GenBank/DDBJ databases">
        <title>A novel Bacillus sp. from Pasinler.</title>
        <authorList>
            <person name="Adiguzel A."/>
            <person name="Ay H."/>
            <person name="Baltaci M.O."/>
        </authorList>
    </citation>
    <scope>NUCLEOTIDE SEQUENCE [LARGE SCALE GENOMIC DNA]</scope>
    <source>
        <strain evidence="16 17">P1</strain>
    </source>
</reference>
<dbReference type="SUPFAM" id="SSF158472">
    <property type="entry name" value="HAMP domain-like"/>
    <property type="match status" value="1"/>
</dbReference>
<dbReference type="InterPro" id="IPR036890">
    <property type="entry name" value="HATPase_C_sf"/>
</dbReference>
<evidence type="ECO:0000259" key="14">
    <source>
        <dbReference type="PROSITE" id="PS50109"/>
    </source>
</evidence>
<evidence type="ECO:0000256" key="6">
    <source>
        <dbReference type="ARBA" id="ARBA00022679"/>
    </source>
</evidence>
<keyword evidence="11 13" id="KW-0472">Membrane</keyword>
<dbReference type="Gene3D" id="3.30.565.10">
    <property type="entry name" value="Histidine kinase-like ATPase, C-terminal domain"/>
    <property type="match status" value="1"/>
</dbReference>
<feature type="coiled-coil region" evidence="12">
    <location>
        <begin position="225"/>
        <end position="252"/>
    </location>
</feature>
<dbReference type="CDD" id="cd06225">
    <property type="entry name" value="HAMP"/>
    <property type="match status" value="1"/>
</dbReference>
<organism evidence="16 17">
    <name type="scientific">Pallidibacillus pasinlerensis</name>
    <dbReference type="NCBI Taxonomy" id="2703818"/>
    <lineage>
        <taxon>Bacteria</taxon>
        <taxon>Bacillati</taxon>
        <taxon>Bacillota</taxon>
        <taxon>Bacilli</taxon>
        <taxon>Bacillales</taxon>
        <taxon>Bacillaceae</taxon>
        <taxon>Pallidibacillus</taxon>
    </lineage>
</organism>
<proteinExistence type="predicted"/>
<feature type="domain" description="Histidine kinase" evidence="14">
    <location>
        <begin position="252"/>
        <end position="468"/>
    </location>
</feature>
<dbReference type="PRINTS" id="PR00344">
    <property type="entry name" value="BCTRLSENSOR"/>
</dbReference>
<dbReference type="InterPro" id="IPR005467">
    <property type="entry name" value="His_kinase_dom"/>
</dbReference>
<dbReference type="PANTHER" id="PTHR43711:SF26">
    <property type="entry name" value="SENSOR HISTIDINE KINASE RCSC"/>
    <property type="match status" value="1"/>
</dbReference>
<evidence type="ECO:0000256" key="2">
    <source>
        <dbReference type="ARBA" id="ARBA00004651"/>
    </source>
</evidence>
<comment type="catalytic activity">
    <reaction evidence="1">
        <text>ATP + protein L-histidine = ADP + protein N-phospho-L-histidine.</text>
        <dbReference type="EC" id="2.7.13.3"/>
    </reaction>
</comment>
<keyword evidence="4" id="KW-1003">Cell membrane</keyword>
<dbReference type="PROSITE" id="PS50885">
    <property type="entry name" value="HAMP"/>
    <property type="match status" value="1"/>
</dbReference>
<evidence type="ECO:0000256" key="8">
    <source>
        <dbReference type="ARBA" id="ARBA00022777"/>
    </source>
</evidence>
<dbReference type="EC" id="2.7.13.3" evidence="3"/>
<evidence type="ECO:0000256" key="7">
    <source>
        <dbReference type="ARBA" id="ARBA00022741"/>
    </source>
</evidence>
<dbReference type="Pfam" id="PF00512">
    <property type="entry name" value="HisKA"/>
    <property type="match status" value="1"/>
</dbReference>
<dbReference type="SMART" id="SM00304">
    <property type="entry name" value="HAMP"/>
    <property type="match status" value="1"/>
</dbReference>
<keyword evidence="12" id="KW-0175">Coiled coil</keyword>
<dbReference type="InterPro" id="IPR050736">
    <property type="entry name" value="Sensor_HK_Regulatory"/>
</dbReference>
<dbReference type="EMBL" id="JAACYS010000019">
    <property type="protein sequence ID" value="NCU17339.1"/>
    <property type="molecule type" value="Genomic_DNA"/>
</dbReference>
<feature type="transmembrane region" description="Helical" evidence="13">
    <location>
        <begin position="12"/>
        <end position="32"/>
    </location>
</feature>
<dbReference type="SUPFAM" id="SSF47384">
    <property type="entry name" value="Homodimeric domain of signal transducing histidine kinase"/>
    <property type="match status" value="1"/>
</dbReference>
<dbReference type="SMART" id="SM00387">
    <property type="entry name" value="HATPase_c"/>
    <property type="match status" value="1"/>
</dbReference>
<keyword evidence="7" id="KW-0547">Nucleotide-binding</keyword>
<sequence>MKFKYMYQQLLSHIGIITVSFIIVGIIVSQFAENLVYKNKEEELISYGNEILQELKFISIYDTVTLNGYQEVLDNRNITIWQFNAQGDIRYPPDKKNVRIRFSDEEWSRIVNGRGVTVTMDDRLGNPSSIVVLPYVKGDYLYGGIILTAPISNTQAIVKEFNDYLVMTVLVTIIISFIISWFLSQIHGRRIKQLQNATSAVAQGNYDIRVQDSDFDEIGELASDFNKMVQRLKKSNEEIKILENRKRQFIADVSHEMRTPLTTISGIIEGLQNDMIPESEKEKGLQLASQETKRLIRLVNENLDYEKIRSNQVKLTLEEIELADIFEIVEEQLAIQAKNRGSQILVELEGKPIVFADYDRLIQIVLNITKNSIQFTENGNIFLRGKQTENYTIIEIEDTGVGIDPKDIENIWQRFYKADVSRRSNPFGEFGLGLSIVQQLVRLHRGEIYVESEKGKGTKFTIHLPLKIEKDSKS</sequence>
<evidence type="ECO:0000256" key="4">
    <source>
        <dbReference type="ARBA" id="ARBA00022475"/>
    </source>
</evidence>
<dbReference type="PROSITE" id="PS50109">
    <property type="entry name" value="HIS_KIN"/>
    <property type="match status" value="1"/>
</dbReference>
<keyword evidence="5" id="KW-0597">Phosphoprotein</keyword>
<keyword evidence="13" id="KW-0812">Transmembrane</keyword>
<evidence type="ECO:0000256" key="3">
    <source>
        <dbReference type="ARBA" id="ARBA00012438"/>
    </source>
</evidence>
<evidence type="ECO:0000256" key="9">
    <source>
        <dbReference type="ARBA" id="ARBA00022840"/>
    </source>
</evidence>
<keyword evidence="9" id="KW-0067">ATP-binding</keyword>
<dbReference type="InterPro" id="IPR003660">
    <property type="entry name" value="HAMP_dom"/>
</dbReference>
<dbReference type="GO" id="GO:0016301">
    <property type="term" value="F:kinase activity"/>
    <property type="evidence" value="ECO:0007669"/>
    <property type="project" value="UniProtKB-KW"/>
</dbReference>
<dbReference type="Gene3D" id="6.10.340.10">
    <property type="match status" value="1"/>
</dbReference>
<evidence type="ECO:0000256" key="5">
    <source>
        <dbReference type="ARBA" id="ARBA00022553"/>
    </source>
</evidence>
<dbReference type="Proteomes" id="UP000743899">
    <property type="component" value="Unassembled WGS sequence"/>
</dbReference>
<feature type="domain" description="HAMP" evidence="15">
    <location>
        <begin position="189"/>
        <end position="237"/>
    </location>
</feature>
<evidence type="ECO:0000313" key="16">
    <source>
        <dbReference type="EMBL" id="NCU17339.1"/>
    </source>
</evidence>
<feature type="transmembrane region" description="Helical" evidence="13">
    <location>
        <begin position="164"/>
        <end position="183"/>
    </location>
</feature>
<comment type="caution">
    <text evidence="16">The sequence shown here is derived from an EMBL/GenBank/DDBJ whole genome shotgun (WGS) entry which is preliminary data.</text>
</comment>
<keyword evidence="8 16" id="KW-0418">Kinase</keyword>
<evidence type="ECO:0000256" key="12">
    <source>
        <dbReference type="SAM" id="Coils"/>
    </source>
</evidence>
<dbReference type="SUPFAM" id="SSF55874">
    <property type="entry name" value="ATPase domain of HSP90 chaperone/DNA topoisomerase II/histidine kinase"/>
    <property type="match status" value="1"/>
</dbReference>
<evidence type="ECO:0000313" key="17">
    <source>
        <dbReference type="Proteomes" id="UP000743899"/>
    </source>
</evidence>
<dbReference type="CDD" id="cd00082">
    <property type="entry name" value="HisKA"/>
    <property type="match status" value="1"/>
</dbReference>
<accession>A0ABX0A5S8</accession>